<evidence type="ECO:0000313" key="2">
    <source>
        <dbReference type="Proteomes" id="UP000316580"/>
    </source>
</evidence>
<evidence type="ECO:0000313" key="1">
    <source>
        <dbReference type="EMBL" id="TNY48281.1"/>
    </source>
</evidence>
<dbReference type="Proteomes" id="UP000316580">
    <property type="component" value="Unassembled WGS sequence"/>
</dbReference>
<protein>
    <submittedName>
        <fullName evidence="1">Uncharacterized protein</fullName>
    </submittedName>
</protein>
<proteinExistence type="predicted"/>
<accession>A0A660A6M3</accession>
<dbReference type="RefSeq" id="WP_011528836.1">
    <property type="nucleotide sequence ID" value="NZ_JAAANE010000018.1"/>
</dbReference>
<organism evidence="1 2">
    <name type="scientific">Streptococcus pyogenes</name>
    <dbReference type="NCBI Taxonomy" id="1314"/>
    <lineage>
        <taxon>Bacteria</taxon>
        <taxon>Bacillati</taxon>
        <taxon>Bacillota</taxon>
        <taxon>Bacilli</taxon>
        <taxon>Lactobacillales</taxon>
        <taxon>Streptococcaceae</taxon>
        <taxon>Streptococcus</taxon>
    </lineage>
</organism>
<comment type="caution">
    <text evidence="1">The sequence shown here is derived from an EMBL/GenBank/DDBJ whole genome shotgun (WGS) entry which is preliminary data.</text>
</comment>
<gene>
    <name evidence="1" type="ORF">FGO82_02690</name>
</gene>
<reference evidence="1 2" key="1">
    <citation type="submission" date="2019-05" db="EMBL/GenBank/DDBJ databases">
        <title>Novel genomic isolates of S.pyogenes and S.dysgalactiae subsp. equisimilis associated to necrotising fasciitis (NSTI).</title>
        <authorList>
            <person name="Barrantes I."/>
        </authorList>
    </citation>
    <scope>NUCLEOTIDE SEQUENCE [LARGE SCALE GENOMIC DNA]</scope>
    <source>
        <strain evidence="1 2">SPY6028</strain>
    </source>
</reference>
<name>A0A660A6M3_STRPY</name>
<dbReference type="AlphaFoldDB" id="A0A660A6M3"/>
<sequence length="77" mass="8356">MKPNNPYPAYTGQGRISCYDFRGTTTVSDHKMGLLLFISDFLSSATSLDICADFSTPPLSVTDQLNAPLIANILTNL</sequence>
<dbReference type="EMBL" id="VCID01000498">
    <property type="protein sequence ID" value="TNY48281.1"/>
    <property type="molecule type" value="Genomic_DNA"/>
</dbReference>